<dbReference type="InterPro" id="IPR023617">
    <property type="entry name" value="Tyr-tRNA-ligase_arc/euk-type"/>
</dbReference>
<evidence type="ECO:0000256" key="3">
    <source>
        <dbReference type="ARBA" id="ARBA00013160"/>
    </source>
</evidence>
<dbReference type="OrthoDB" id="197206at2759"/>
<keyword evidence="6 12" id="KW-0547">Nucleotide-binding</keyword>
<reference evidence="14 15" key="1">
    <citation type="submission" date="2017-06" db="EMBL/GenBank/DDBJ databases">
        <title>Comparative genomic analysis of Ambrosia Fusariam Clade fungi.</title>
        <authorList>
            <person name="Stajich J.E."/>
            <person name="Carrillo J."/>
            <person name="Kijimoto T."/>
            <person name="Eskalen A."/>
            <person name="O'Donnell K."/>
            <person name="Kasson M."/>
        </authorList>
    </citation>
    <scope>NUCLEOTIDE SEQUENCE [LARGE SCALE GENOMIC DNA]</scope>
    <source>
        <strain evidence="14 15">NRRL62584</strain>
    </source>
</reference>
<keyword evidence="9 12" id="KW-0030">Aminoacyl-tRNA synthetase</keyword>
<dbReference type="EMBL" id="NKCI01000161">
    <property type="protein sequence ID" value="RSL50577.1"/>
    <property type="molecule type" value="Genomic_DNA"/>
</dbReference>
<dbReference type="GO" id="GO:0005524">
    <property type="term" value="F:ATP binding"/>
    <property type="evidence" value="ECO:0007669"/>
    <property type="project" value="UniProtKB-KW"/>
</dbReference>
<dbReference type="CDD" id="cd00805">
    <property type="entry name" value="TyrRS_core"/>
    <property type="match status" value="1"/>
</dbReference>
<dbReference type="EC" id="6.1.1.1" evidence="3 12"/>
<comment type="caution">
    <text evidence="14">The sequence shown here is derived from an EMBL/GenBank/DDBJ whole genome shotgun (WGS) entry which is preliminary data.</text>
</comment>
<dbReference type="NCBIfam" id="NF006330">
    <property type="entry name" value="PRK08560.1"/>
    <property type="match status" value="1"/>
</dbReference>
<dbReference type="Proteomes" id="UP000288168">
    <property type="component" value="Unassembled WGS sequence"/>
</dbReference>
<dbReference type="PIRSF" id="PIRSF006588">
    <property type="entry name" value="TyrRS_arch_euk"/>
    <property type="match status" value="1"/>
</dbReference>
<dbReference type="InterPro" id="IPR014729">
    <property type="entry name" value="Rossmann-like_a/b/a_fold"/>
</dbReference>
<dbReference type="AlphaFoldDB" id="A0A428PC16"/>
<protein>
    <recommendedName>
        <fullName evidence="3 12">Tyrosine--tRNA ligase</fullName>
        <ecNumber evidence="3 12">6.1.1.1</ecNumber>
    </recommendedName>
    <alternativeName>
        <fullName evidence="10 12">Tyrosyl-tRNA synthetase</fullName>
    </alternativeName>
</protein>
<dbReference type="InterPro" id="IPR050489">
    <property type="entry name" value="Tyr-tRNA_synthase"/>
</dbReference>
<dbReference type="InterPro" id="IPR002305">
    <property type="entry name" value="aa-tRNA-synth_Ic"/>
</dbReference>
<evidence type="ECO:0000256" key="10">
    <source>
        <dbReference type="ARBA" id="ARBA00033323"/>
    </source>
</evidence>
<keyword evidence="8 12" id="KW-0648">Protein biosynthesis</keyword>
<keyword evidence="4" id="KW-0963">Cytoplasm</keyword>
<feature type="compositionally biased region" description="Basic and acidic residues" evidence="13">
    <location>
        <begin position="373"/>
        <end position="386"/>
    </location>
</feature>
<feature type="region of interest" description="Disordered" evidence="13">
    <location>
        <begin position="349"/>
        <end position="403"/>
    </location>
</feature>
<dbReference type="FunFam" id="3.40.50.620:FF:000040">
    <property type="entry name" value="Tyrosine--tRNA ligase"/>
    <property type="match status" value="1"/>
</dbReference>
<evidence type="ECO:0000256" key="4">
    <source>
        <dbReference type="ARBA" id="ARBA00022490"/>
    </source>
</evidence>
<dbReference type="STRING" id="1325734.A0A428PC16"/>
<dbReference type="Gene3D" id="3.40.50.620">
    <property type="entry name" value="HUPs"/>
    <property type="match status" value="1"/>
</dbReference>
<dbReference type="GO" id="GO:0006437">
    <property type="term" value="P:tyrosyl-tRNA aminoacylation"/>
    <property type="evidence" value="ECO:0007669"/>
    <property type="project" value="InterPro"/>
</dbReference>
<gene>
    <name evidence="14" type="ORF">CEP54_011845</name>
</gene>
<organism evidence="14 15">
    <name type="scientific">Fusarium duplospermum</name>
    <dbReference type="NCBI Taxonomy" id="1325734"/>
    <lineage>
        <taxon>Eukaryota</taxon>
        <taxon>Fungi</taxon>
        <taxon>Dikarya</taxon>
        <taxon>Ascomycota</taxon>
        <taxon>Pezizomycotina</taxon>
        <taxon>Sordariomycetes</taxon>
        <taxon>Hypocreomycetidae</taxon>
        <taxon>Hypocreales</taxon>
        <taxon>Nectriaceae</taxon>
        <taxon>Fusarium</taxon>
        <taxon>Fusarium solani species complex</taxon>
    </lineage>
</organism>
<evidence type="ECO:0000256" key="1">
    <source>
        <dbReference type="ARBA" id="ARBA00004496"/>
    </source>
</evidence>
<keyword evidence="5 12" id="KW-0436">Ligase</keyword>
<comment type="similarity">
    <text evidence="2 12">Belongs to the class-I aminoacyl-tRNA synthetase family.</text>
</comment>
<evidence type="ECO:0000256" key="12">
    <source>
        <dbReference type="RuleBase" id="RU361234"/>
    </source>
</evidence>
<dbReference type="PANTHER" id="PTHR46264">
    <property type="entry name" value="TYROSINE-TRNA LIGASE"/>
    <property type="match status" value="1"/>
</dbReference>
<evidence type="ECO:0000313" key="15">
    <source>
        <dbReference type="Proteomes" id="UP000288168"/>
    </source>
</evidence>
<evidence type="ECO:0000256" key="8">
    <source>
        <dbReference type="ARBA" id="ARBA00022917"/>
    </source>
</evidence>
<evidence type="ECO:0000256" key="13">
    <source>
        <dbReference type="SAM" id="MobiDB-lite"/>
    </source>
</evidence>
<dbReference type="NCBIfam" id="TIGR00234">
    <property type="entry name" value="tyrS"/>
    <property type="match status" value="1"/>
</dbReference>
<evidence type="ECO:0000313" key="14">
    <source>
        <dbReference type="EMBL" id="RSL50577.1"/>
    </source>
</evidence>
<sequence length="403" mass="44176">MTALSIEERLGLIRENLAEVLNPEIIESIMAEGRHPKIYWGTATTGRPHCGYLVPAMKIAQFLAAGCDVTILLADVHGFLDNLKAPLELVAQRANYYRFVITSMLKAVGVPIDKLRFVLGSSYQTSSDYTMDVYKLTALVSEHDAKKAGAEVVKQTSNAPLSGLIYPILQVLDEQYLDCDAQFGGVDQRKLFTAAKEWLPKLGYRQRAHLLNPMVAGLNGNKMSSSDENSKIDLLDSPEAVAKKIRKAECVPKVVEGNGVLALVEYVLLPGSGLKNGVREVKVERRDAEPLVYTNIKQMQEDYENDVLTPQMLKATVTQGLIDIMTPIQADFQASQEWQEVTLKAYPPPAKKEKKVKNRGTRFPGAKGGDAAKNSEQDGVTKKVEELSMADGALAETAQPNGA</sequence>
<proteinExistence type="inferred from homology"/>
<dbReference type="GO" id="GO:0004831">
    <property type="term" value="F:tyrosine-tRNA ligase activity"/>
    <property type="evidence" value="ECO:0007669"/>
    <property type="project" value="UniProtKB-EC"/>
</dbReference>
<dbReference type="PRINTS" id="PR01040">
    <property type="entry name" value="TRNASYNTHTYR"/>
</dbReference>
<dbReference type="InterPro" id="IPR002307">
    <property type="entry name" value="Tyr-tRNA-ligase"/>
</dbReference>
<keyword evidence="7 12" id="KW-0067">ATP-binding</keyword>
<dbReference type="GO" id="GO:0005737">
    <property type="term" value="C:cytoplasm"/>
    <property type="evidence" value="ECO:0007669"/>
    <property type="project" value="UniProtKB-SubCell"/>
</dbReference>
<dbReference type="PANTHER" id="PTHR46264:SF4">
    <property type="entry name" value="TYROSINE--TRNA LIGASE, CYTOPLASMIC"/>
    <property type="match status" value="1"/>
</dbReference>
<keyword evidence="15" id="KW-1185">Reference proteome</keyword>
<name>A0A428PC16_9HYPO</name>
<evidence type="ECO:0000256" key="7">
    <source>
        <dbReference type="ARBA" id="ARBA00022840"/>
    </source>
</evidence>
<accession>A0A428PC16</accession>
<comment type="subcellular location">
    <subcellularLocation>
        <location evidence="1">Cytoplasm</location>
    </subcellularLocation>
</comment>
<evidence type="ECO:0000256" key="5">
    <source>
        <dbReference type="ARBA" id="ARBA00022598"/>
    </source>
</evidence>
<evidence type="ECO:0000256" key="11">
    <source>
        <dbReference type="ARBA" id="ARBA00048248"/>
    </source>
</evidence>
<dbReference type="Pfam" id="PF00579">
    <property type="entry name" value="tRNA-synt_1b"/>
    <property type="match status" value="1"/>
</dbReference>
<dbReference type="Gene3D" id="1.10.240.10">
    <property type="entry name" value="Tyrosyl-Transfer RNA Synthetase"/>
    <property type="match status" value="1"/>
</dbReference>
<evidence type="ECO:0000256" key="9">
    <source>
        <dbReference type="ARBA" id="ARBA00023146"/>
    </source>
</evidence>
<dbReference type="SUPFAM" id="SSF52374">
    <property type="entry name" value="Nucleotidylyl transferase"/>
    <property type="match status" value="1"/>
</dbReference>
<comment type="catalytic activity">
    <reaction evidence="11 12">
        <text>tRNA(Tyr) + L-tyrosine + ATP = L-tyrosyl-tRNA(Tyr) + AMP + diphosphate + H(+)</text>
        <dbReference type="Rhea" id="RHEA:10220"/>
        <dbReference type="Rhea" id="RHEA-COMP:9706"/>
        <dbReference type="Rhea" id="RHEA-COMP:9707"/>
        <dbReference type="ChEBI" id="CHEBI:15378"/>
        <dbReference type="ChEBI" id="CHEBI:30616"/>
        <dbReference type="ChEBI" id="CHEBI:33019"/>
        <dbReference type="ChEBI" id="CHEBI:58315"/>
        <dbReference type="ChEBI" id="CHEBI:78442"/>
        <dbReference type="ChEBI" id="CHEBI:78536"/>
        <dbReference type="ChEBI" id="CHEBI:456215"/>
        <dbReference type="EC" id="6.1.1.1"/>
    </reaction>
</comment>
<evidence type="ECO:0000256" key="6">
    <source>
        <dbReference type="ARBA" id="ARBA00022741"/>
    </source>
</evidence>
<evidence type="ECO:0000256" key="2">
    <source>
        <dbReference type="ARBA" id="ARBA00005594"/>
    </source>
</evidence>